<dbReference type="AlphaFoldDB" id="A0A3P7N3L4"/>
<sequence>MSPKVDLATEYPSFSPPSYSLKQHLHFQEVGVTWPPASAFTKPRNRWRPSLDPTTRPHPGTTEALDFPRAPIIMAEVTDFMDWFAKLNMLEAKHAVRVAELDHGEVRVFTELPTPTATVVDASSSSNTPNPRGQRRLSEVPRCDFGDSISELATQV</sequence>
<protein>
    <submittedName>
        <fullName evidence="2">Uncharacterized protein</fullName>
    </submittedName>
</protein>
<feature type="region of interest" description="Disordered" evidence="1">
    <location>
        <begin position="41"/>
        <end position="64"/>
    </location>
</feature>
<gene>
    <name evidence="2" type="ORF">DILT_LOCUS16445</name>
</gene>
<evidence type="ECO:0000313" key="3">
    <source>
        <dbReference type="Proteomes" id="UP000281553"/>
    </source>
</evidence>
<proteinExistence type="predicted"/>
<keyword evidence="3" id="KW-1185">Reference proteome</keyword>
<dbReference type="EMBL" id="UYRU01084857">
    <property type="protein sequence ID" value="VDN34180.1"/>
    <property type="molecule type" value="Genomic_DNA"/>
</dbReference>
<feature type="compositionally biased region" description="Basic and acidic residues" evidence="1">
    <location>
        <begin position="136"/>
        <end position="145"/>
    </location>
</feature>
<organism evidence="2 3">
    <name type="scientific">Dibothriocephalus latus</name>
    <name type="common">Fish tapeworm</name>
    <name type="synonym">Diphyllobothrium latum</name>
    <dbReference type="NCBI Taxonomy" id="60516"/>
    <lineage>
        <taxon>Eukaryota</taxon>
        <taxon>Metazoa</taxon>
        <taxon>Spiralia</taxon>
        <taxon>Lophotrochozoa</taxon>
        <taxon>Platyhelminthes</taxon>
        <taxon>Cestoda</taxon>
        <taxon>Eucestoda</taxon>
        <taxon>Diphyllobothriidea</taxon>
        <taxon>Diphyllobothriidae</taxon>
        <taxon>Dibothriocephalus</taxon>
    </lineage>
</organism>
<evidence type="ECO:0000256" key="1">
    <source>
        <dbReference type="SAM" id="MobiDB-lite"/>
    </source>
</evidence>
<evidence type="ECO:0000313" key="2">
    <source>
        <dbReference type="EMBL" id="VDN34180.1"/>
    </source>
</evidence>
<feature type="compositionally biased region" description="Polar residues" evidence="1">
    <location>
        <begin position="119"/>
        <end position="131"/>
    </location>
</feature>
<feature type="region of interest" description="Disordered" evidence="1">
    <location>
        <begin position="119"/>
        <end position="156"/>
    </location>
</feature>
<name>A0A3P7N3L4_DIBLA</name>
<dbReference type="Proteomes" id="UP000281553">
    <property type="component" value="Unassembled WGS sequence"/>
</dbReference>
<accession>A0A3P7N3L4</accession>
<reference evidence="2 3" key="1">
    <citation type="submission" date="2018-11" db="EMBL/GenBank/DDBJ databases">
        <authorList>
            <consortium name="Pathogen Informatics"/>
        </authorList>
    </citation>
    <scope>NUCLEOTIDE SEQUENCE [LARGE SCALE GENOMIC DNA]</scope>
</reference>